<keyword evidence="2" id="KW-0472">Membrane</keyword>
<dbReference type="InterPro" id="IPR015943">
    <property type="entry name" value="WD40/YVTN_repeat-like_dom_sf"/>
</dbReference>
<protein>
    <recommendedName>
        <fullName evidence="5">WD40 repeat domain-containing protein</fullName>
    </recommendedName>
</protein>
<dbReference type="STRING" id="1963.AQJ27_13720"/>
<evidence type="ECO:0000313" key="3">
    <source>
        <dbReference type="EMBL" id="GAX52313.1"/>
    </source>
</evidence>
<dbReference type="RefSeq" id="WP_067367079.1">
    <property type="nucleotide sequence ID" value="NZ_BDQI01000007.1"/>
</dbReference>
<evidence type="ECO:0000313" key="4">
    <source>
        <dbReference type="Proteomes" id="UP000217446"/>
    </source>
</evidence>
<proteinExistence type="predicted"/>
<keyword evidence="4" id="KW-1185">Reference proteome</keyword>
<dbReference type="SUPFAM" id="SSF82171">
    <property type="entry name" value="DPP6 N-terminal domain-like"/>
    <property type="match status" value="1"/>
</dbReference>
<feature type="region of interest" description="Disordered" evidence="1">
    <location>
        <begin position="65"/>
        <end position="86"/>
    </location>
</feature>
<evidence type="ECO:0000256" key="2">
    <source>
        <dbReference type="SAM" id="Phobius"/>
    </source>
</evidence>
<keyword evidence="2" id="KW-0812">Transmembrane</keyword>
<organism evidence="3 4">
    <name type="scientific">Streptomyces olivochromogenes</name>
    <dbReference type="NCBI Taxonomy" id="1963"/>
    <lineage>
        <taxon>Bacteria</taxon>
        <taxon>Bacillati</taxon>
        <taxon>Actinomycetota</taxon>
        <taxon>Actinomycetes</taxon>
        <taxon>Kitasatosporales</taxon>
        <taxon>Streptomycetaceae</taxon>
        <taxon>Streptomyces</taxon>
    </lineage>
</organism>
<reference evidence="4" key="1">
    <citation type="submission" date="2017-05" db="EMBL/GenBank/DDBJ databases">
        <title>Streptomyces olivochromogenes NBRC 3561 whole genome shotgun sequence.</title>
        <authorList>
            <person name="Dohra H."/>
            <person name="Kodani S."/>
        </authorList>
    </citation>
    <scope>NUCLEOTIDE SEQUENCE [LARGE SCALE GENOMIC DNA]</scope>
    <source>
        <strain evidence="4">NBRC 3561</strain>
    </source>
</reference>
<keyword evidence="2" id="KW-1133">Transmembrane helix</keyword>
<dbReference type="Gene3D" id="2.130.10.10">
    <property type="entry name" value="YVTN repeat-like/Quinoprotein amine dehydrogenase"/>
    <property type="match status" value="1"/>
</dbReference>
<comment type="caution">
    <text evidence="3">The sequence shown here is derived from an EMBL/GenBank/DDBJ whole genome shotgun (WGS) entry which is preliminary data.</text>
</comment>
<evidence type="ECO:0008006" key="5">
    <source>
        <dbReference type="Google" id="ProtNLM"/>
    </source>
</evidence>
<gene>
    <name evidence="3" type="ORF">SO3561_03824</name>
</gene>
<name>A0A250VDN2_STROL</name>
<evidence type="ECO:0000256" key="1">
    <source>
        <dbReference type="SAM" id="MobiDB-lite"/>
    </source>
</evidence>
<dbReference type="EMBL" id="BDQI01000007">
    <property type="protein sequence ID" value="GAX52313.1"/>
    <property type="molecule type" value="Genomic_DNA"/>
</dbReference>
<sequence length="405" mass="43574">MAPDPHARAALKTSSPEARPAADSAERPQPLLRRRKTRRLVVVAVVAAVAAAGIAVSLALRGGEAHGRPASAPDVTGVAAHPDQSPPRELIAAGRAAVSAYYTMKLVKQPNGNAIGTYEWRLLNTTTERYEKTDWAWLDVAPGTRTAAVLERDLPVDRIGLLNLATGKVQRWIKVDRSVGGVQFSPDGKRLLATAYGLNPDGLFKDASYRWNGKTVPGPKQSRTGFYVIDVASGKADFVGLPAKKGEQGIPAGGRQDFQWSRDGKLVWGPGDDKAGVSYYDVTGKTMPAPDQEARQSNPGAVWSPDGNLVTGAFVGEGDKIVSEVRNAKTGKRAAVVPGQQLLAWADNSHLIAWRCDPERCKPGTGEFRNQLLLVGLDGKVTPLSGFRSAKAQDESRWFPVFTRR</sequence>
<feature type="region of interest" description="Disordered" evidence="1">
    <location>
        <begin position="1"/>
        <end position="31"/>
    </location>
</feature>
<dbReference type="Proteomes" id="UP000217446">
    <property type="component" value="Unassembled WGS sequence"/>
</dbReference>
<dbReference type="AlphaFoldDB" id="A0A250VDN2"/>
<accession>A0A250VDN2</accession>
<feature type="transmembrane region" description="Helical" evidence="2">
    <location>
        <begin position="40"/>
        <end position="60"/>
    </location>
</feature>